<dbReference type="GO" id="GO:0004222">
    <property type="term" value="F:metalloendopeptidase activity"/>
    <property type="evidence" value="ECO:0007669"/>
    <property type="project" value="InterPro"/>
</dbReference>
<keyword evidence="3" id="KW-0645">Protease</keyword>
<keyword evidence="11" id="KW-1185">Reference proteome</keyword>
<sequence length="370" mass="40199">MLSCARAFLLLSFLVSPAVAFPALSLTVQGPSAVHDIQNLRFKTAIQNTGNEELRLLNTPQSVLGRGLETDVFDVVHAGTGARPIFRGVKVKYSPARAARINAFTIIRPGETAELAHDLSARYNFTSSGQGVYTFTPFTIFTHVDQAGNLISIRPTPSLSTSASLSVPISINVSISGKLTHVSRDFATNSTSPLALPPRKRASFNECSSSQQSAIASAIAPAQEYAESAFAYASGINSGTKRYTHWFGEYSDENRNMIRSHFQRIMSNNQIASNTYDCTCDKDDVYAYVKPDQPGTMYICQMFFASPLTGTDSQAGTLVHESSHFAINGGTFDYAYGQDDCTELAQSNPSNAVMNADSHEYFAENAPFEL</sequence>
<evidence type="ECO:0000256" key="1">
    <source>
        <dbReference type="ARBA" id="ARBA00001947"/>
    </source>
</evidence>
<comment type="similarity">
    <text evidence="2">Belongs to the peptidase M35 family.</text>
</comment>
<dbReference type="InterPro" id="IPR050414">
    <property type="entry name" value="Fungal_M35_metalloproteases"/>
</dbReference>
<proteinExistence type="inferred from homology"/>
<evidence type="ECO:0000256" key="6">
    <source>
        <dbReference type="ARBA" id="ARBA00022833"/>
    </source>
</evidence>
<dbReference type="InterPro" id="IPR029463">
    <property type="entry name" value="Lys_MEP"/>
</dbReference>
<reference evidence="11" key="1">
    <citation type="journal article" date="2014" name="Proc. Natl. Acad. Sci. U.S.A.">
        <title>Extensive sampling of basidiomycete genomes demonstrates inadequacy of the white-rot/brown-rot paradigm for wood decay fungi.</title>
        <authorList>
            <person name="Riley R."/>
            <person name="Salamov A.A."/>
            <person name="Brown D.W."/>
            <person name="Nagy L.G."/>
            <person name="Floudas D."/>
            <person name="Held B.W."/>
            <person name="Levasseur A."/>
            <person name="Lombard V."/>
            <person name="Morin E."/>
            <person name="Otillar R."/>
            <person name="Lindquist E.A."/>
            <person name="Sun H."/>
            <person name="LaButti K.M."/>
            <person name="Schmutz J."/>
            <person name="Jabbour D."/>
            <person name="Luo H."/>
            <person name="Baker S.E."/>
            <person name="Pisabarro A.G."/>
            <person name="Walton J.D."/>
            <person name="Blanchette R.A."/>
            <person name="Henrissat B."/>
            <person name="Martin F."/>
            <person name="Cullen D."/>
            <person name="Hibbett D.S."/>
            <person name="Grigoriev I.V."/>
        </authorList>
    </citation>
    <scope>NUCLEOTIDE SEQUENCE [LARGE SCALE GENOMIC DNA]</scope>
    <source>
        <strain evidence="11">FD-172 SS1</strain>
    </source>
</reference>
<dbReference type="Gene3D" id="3.40.390.10">
    <property type="entry name" value="Collagenase (Catalytic Domain)"/>
    <property type="match status" value="1"/>
</dbReference>
<keyword evidence="6" id="KW-0862">Zinc</keyword>
<dbReference type="SMART" id="SM01351">
    <property type="entry name" value="Aspzincin_M35"/>
    <property type="match status" value="1"/>
</dbReference>
<evidence type="ECO:0000256" key="2">
    <source>
        <dbReference type="ARBA" id="ARBA00010279"/>
    </source>
</evidence>
<dbReference type="GO" id="GO:0006508">
    <property type="term" value="P:proteolysis"/>
    <property type="evidence" value="ECO:0007669"/>
    <property type="project" value="UniProtKB-KW"/>
</dbReference>
<feature type="signal peptide" evidence="8">
    <location>
        <begin position="1"/>
        <end position="20"/>
    </location>
</feature>
<evidence type="ECO:0000256" key="3">
    <source>
        <dbReference type="ARBA" id="ARBA00022670"/>
    </source>
</evidence>
<gene>
    <name evidence="10" type="ORF">BOTBODRAFT_46966</name>
</gene>
<dbReference type="OrthoDB" id="412874at2759"/>
<feature type="chain" id="PRO_5001645567" description="Lysine-specific metallo-endopeptidase domain-containing protein" evidence="8">
    <location>
        <begin position="21"/>
        <end position="370"/>
    </location>
</feature>
<evidence type="ECO:0000256" key="4">
    <source>
        <dbReference type="ARBA" id="ARBA00022723"/>
    </source>
</evidence>
<dbReference type="GO" id="GO:0046872">
    <property type="term" value="F:metal ion binding"/>
    <property type="evidence" value="ECO:0007669"/>
    <property type="project" value="UniProtKB-KW"/>
</dbReference>
<evidence type="ECO:0000313" key="10">
    <source>
        <dbReference type="EMBL" id="KDQ10606.1"/>
    </source>
</evidence>
<evidence type="ECO:0000256" key="5">
    <source>
        <dbReference type="ARBA" id="ARBA00022801"/>
    </source>
</evidence>
<organism evidence="10 11">
    <name type="scientific">Botryobasidium botryosum (strain FD-172 SS1)</name>
    <dbReference type="NCBI Taxonomy" id="930990"/>
    <lineage>
        <taxon>Eukaryota</taxon>
        <taxon>Fungi</taxon>
        <taxon>Dikarya</taxon>
        <taxon>Basidiomycota</taxon>
        <taxon>Agaricomycotina</taxon>
        <taxon>Agaricomycetes</taxon>
        <taxon>Cantharellales</taxon>
        <taxon>Botryobasidiaceae</taxon>
        <taxon>Botryobasidium</taxon>
    </lineage>
</organism>
<dbReference type="Pfam" id="PF14521">
    <property type="entry name" value="Aspzincin_M35"/>
    <property type="match status" value="1"/>
</dbReference>
<feature type="domain" description="Lysine-specific metallo-endopeptidase" evidence="9">
    <location>
        <begin position="231"/>
        <end position="364"/>
    </location>
</feature>
<dbReference type="EMBL" id="KL198066">
    <property type="protein sequence ID" value="KDQ10606.1"/>
    <property type="molecule type" value="Genomic_DNA"/>
</dbReference>
<dbReference type="PANTHER" id="PTHR37016">
    <property type="match status" value="1"/>
</dbReference>
<dbReference type="SUPFAM" id="SSF55486">
    <property type="entry name" value="Metalloproteases ('zincins'), catalytic domain"/>
    <property type="match status" value="1"/>
</dbReference>
<keyword evidence="7" id="KW-0482">Metalloprotease</keyword>
<keyword evidence="4" id="KW-0479">Metal-binding</keyword>
<evidence type="ECO:0000259" key="9">
    <source>
        <dbReference type="SMART" id="SM01351"/>
    </source>
</evidence>
<keyword evidence="5" id="KW-0378">Hydrolase</keyword>
<name>A0A067MG97_BOTB1</name>
<evidence type="ECO:0000256" key="7">
    <source>
        <dbReference type="ARBA" id="ARBA00023049"/>
    </source>
</evidence>
<evidence type="ECO:0000313" key="11">
    <source>
        <dbReference type="Proteomes" id="UP000027195"/>
    </source>
</evidence>
<dbReference type="HOGENOM" id="CLU_041257_0_0_1"/>
<dbReference type="Gene3D" id="2.60.40.2970">
    <property type="match status" value="1"/>
</dbReference>
<dbReference type="PANTHER" id="PTHR37016:SF3">
    <property type="entry name" value="NEUTRAL PROTEASE 2-RELATED"/>
    <property type="match status" value="1"/>
</dbReference>
<dbReference type="AlphaFoldDB" id="A0A067MG97"/>
<accession>A0A067MG97</accession>
<keyword evidence="8" id="KW-0732">Signal</keyword>
<dbReference type="Proteomes" id="UP000027195">
    <property type="component" value="Unassembled WGS sequence"/>
</dbReference>
<dbReference type="InParanoid" id="A0A067MG97"/>
<evidence type="ECO:0000256" key="8">
    <source>
        <dbReference type="SAM" id="SignalP"/>
    </source>
</evidence>
<dbReference type="InterPro" id="IPR024079">
    <property type="entry name" value="MetalloPept_cat_dom_sf"/>
</dbReference>
<comment type="cofactor">
    <cofactor evidence="1">
        <name>Zn(2+)</name>
        <dbReference type="ChEBI" id="CHEBI:29105"/>
    </cofactor>
</comment>
<dbReference type="STRING" id="930990.A0A067MG97"/>
<protein>
    <recommendedName>
        <fullName evidence="9">Lysine-specific metallo-endopeptidase domain-containing protein</fullName>
    </recommendedName>
</protein>